<feature type="region of interest" description="Disordered" evidence="1">
    <location>
        <begin position="20"/>
        <end position="87"/>
    </location>
</feature>
<organism evidence="2 3">
    <name type="scientific">Marmota monax</name>
    <name type="common">Woodchuck</name>
    <dbReference type="NCBI Taxonomy" id="9995"/>
    <lineage>
        <taxon>Eukaryota</taxon>
        <taxon>Metazoa</taxon>
        <taxon>Chordata</taxon>
        <taxon>Craniata</taxon>
        <taxon>Vertebrata</taxon>
        <taxon>Euteleostomi</taxon>
        <taxon>Mammalia</taxon>
        <taxon>Eutheria</taxon>
        <taxon>Euarchontoglires</taxon>
        <taxon>Glires</taxon>
        <taxon>Rodentia</taxon>
        <taxon>Sciuromorpha</taxon>
        <taxon>Sciuridae</taxon>
        <taxon>Xerinae</taxon>
        <taxon>Marmotini</taxon>
        <taxon>Marmota</taxon>
    </lineage>
</organism>
<dbReference type="AlphaFoldDB" id="A0A5E4C3M3"/>
<feature type="region of interest" description="Disordered" evidence="1">
    <location>
        <begin position="114"/>
        <end position="153"/>
    </location>
</feature>
<sequence length="153" mass="17284">MQLLDCEVFSSKSQVACKRRSSEGRVSIRHGPQPRTQPWVPGTSAVCCGHSSRGSAHSRKHTVDPSRTVRCRRGQKRRPTASTRHLRSPRFKVDRRWLFRTHFLTSGYLHGAAVKRGKQGHQGKRGHCGRALRDREMAQGPNATGDTPRPWLL</sequence>
<evidence type="ECO:0000256" key="1">
    <source>
        <dbReference type="SAM" id="MobiDB-lite"/>
    </source>
</evidence>
<evidence type="ECO:0000313" key="3">
    <source>
        <dbReference type="Proteomes" id="UP000335636"/>
    </source>
</evidence>
<dbReference type="Proteomes" id="UP000335636">
    <property type="component" value="Unassembled WGS sequence"/>
</dbReference>
<comment type="caution">
    <text evidence="2">The sequence shown here is derived from an EMBL/GenBank/DDBJ whole genome shotgun (WGS) entry which is preliminary data.</text>
</comment>
<reference evidence="2" key="1">
    <citation type="submission" date="2019-04" db="EMBL/GenBank/DDBJ databases">
        <authorList>
            <person name="Alioto T."/>
            <person name="Alioto T."/>
        </authorList>
    </citation>
    <scope>NUCLEOTIDE SEQUENCE [LARGE SCALE GENOMIC DNA]</scope>
</reference>
<protein>
    <submittedName>
        <fullName evidence="2">Uncharacterized protein</fullName>
    </submittedName>
</protein>
<feature type="compositionally biased region" description="Basic residues" evidence="1">
    <location>
        <begin position="114"/>
        <end position="130"/>
    </location>
</feature>
<keyword evidence="3" id="KW-1185">Reference proteome</keyword>
<gene>
    <name evidence="2" type="ORF">MONAX_5E041016</name>
</gene>
<name>A0A5E4C3M3_MARMO</name>
<feature type="compositionally biased region" description="Basic residues" evidence="1">
    <location>
        <begin position="69"/>
        <end position="87"/>
    </location>
</feature>
<evidence type="ECO:0000313" key="2">
    <source>
        <dbReference type="EMBL" id="VTJ76425.1"/>
    </source>
</evidence>
<dbReference type="EMBL" id="CABDUW010000889">
    <property type="protein sequence ID" value="VTJ76425.1"/>
    <property type="molecule type" value="Genomic_DNA"/>
</dbReference>
<proteinExistence type="predicted"/>
<accession>A0A5E4C3M3</accession>